<gene>
    <name evidence="2" type="ORF">QYE76_049122</name>
</gene>
<comment type="caution">
    <text evidence="2">The sequence shown here is derived from an EMBL/GenBank/DDBJ whole genome shotgun (WGS) entry which is preliminary data.</text>
</comment>
<proteinExistence type="predicted"/>
<feature type="domain" description="F-box" evidence="1">
    <location>
        <begin position="25"/>
        <end position="66"/>
    </location>
</feature>
<dbReference type="PANTHER" id="PTHR34591">
    <property type="entry name" value="OS03G0653100 PROTEIN-RELATED"/>
    <property type="match status" value="1"/>
</dbReference>
<dbReference type="Pfam" id="PF12937">
    <property type="entry name" value="F-box-like"/>
    <property type="match status" value="1"/>
</dbReference>
<dbReference type="InterPro" id="IPR036047">
    <property type="entry name" value="F-box-like_dom_sf"/>
</dbReference>
<name>A0AAD8SPH1_LOLMU</name>
<organism evidence="2 3">
    <name type="scientific">Lolium multiflorum</name>
    <name type="common">Italian ryegrass</name>
    <name type="synonym">Lolium perenne subsp. multiflorum</name>
    <dbReference type="NCBI Taxonomy" id="4521"/>
    <lineage>
        <taxon>Eukaryota</taxon>
        <taxon>Viridiplantae</taxon>
        <taxon>Streptophyta</taxon>
        <taxon>Embryophyta</taxon>
        <taxon>Tracheophyta</taxon>
        <taxon>Spermatophyta</taxon>
        <taxon>Magnoliopsida</taxon>
        <taxon>Liliopsida</taxon>
        <taxon>Poales</taxon>
        <taxon>Poaceae</taxon>
        <taxon>BOP clade</taxon>
        <taxon>Pooideae</taxon>
        <taxon>Poodae</taxon>
        <taxon>Poeae</taxon>
        <taxon>Poeae Chloroplast Group 2 (Poeae type)</taxon>
        <taxon>Loliodinae</taxon>
        <taxon>Loliinae</taxon>
        <taxon>Lolium</taxon>
    </lineage>
</organism>
<dbReference type="EMBL" id="JAUUTY010000003">
    <property type="protein sequence ID" value="KAK1660963.1"/>
    <property type="molecule type" value="Genomic_DNA"/>
</dbReference>
<sequence>MHRGSNGDHAALPPEDVLGDLAALLPDDVLVDVLRRVATPRSLAMSRSVCKAWRAIIDGESLLRTELRFSGLLMNIAGLRLPEFFSRTSFVSGKLDFLPSLDNASCDFPEKGYYIRDHCNGLVLLNTYNCFEGDIYVVNPATKRWDLLPSCQPDRTTGVLRCIPDFKYSLAFDPMVSSHYHVLRIPYLIPCSRYGAQELDPIAQNIVLGG</sequence>
<dbReference type="Proteomes" id="UP001231189">
    <property type="component" value="Unassembled WGS sequence"/>
</dbReference>
<reference evidence="2" key="1">
    <citation type="submission" date="2023-07" db="EMBL/GenBank/DDBJ databases">
        <title>A chromosome-level genome assembly of Lolium multiflorum.</title>
        <authorList>
            <person name="Chen Y."/>
            <person name="Copetti D."/>
            <person name="Kolliker R."/>
            <person name="Studer B."/>
        </authorList>
    </citation>
    <scope>NUCLEOTIDE SEQUENCE</scope>
    <source>
        <strain evidence="2">02402/16</strain>
        <tissue evidence="2">Leaf</tissue>
    </source>
</reference>
<protein>
    <recommendedName>
        <fullName evidence="1">F-box domain-containing protein</fullName>
    </recommendedName>
</protein>
<evidence type="ECO:0000313" key="3">
    <source>
        <dbReference type="Proteomes" id="UP001231189"/>
    </source>
</evidence>
<dbReference type="Gene3D" id="1.20.1280.50">
    <property type="match status" value="1"/>
</dbReference>
<dbReference type="PANTHER" id="PTHR34591:SF13">
    <property type="entry name" value="OS03G0669900 PROTEIN"/>
    <property type="match status" value="1"/>
</dbReference>
<accession>A0AAD8SPH1</accession>
<dbReference type="SMART" id="SM00256">
    <property type="entry name" value="FBOX"/>
    <property type="match status" value="1"/>
</dbReference>
<evidence type="ECO:0000313" key="2">
    <source>
        <dbReference type="EMBL" id="KAK1660963.1"/>
    </source>
</evidence>
<keyword evidence="3" id="KW-1185">Reference proteome</keyword>
<dbReference type="AlphaFoldDB" id="A0AAD8SPH1"/>
<dbReference type="SUPFAM" id="SSF81383">
    <property type="entry name" value="F-box domain"/>
    <property type="match status" value="1"/>
</dbReference>
<dbReference type="InterPro" id="IPR001810">
    <property type="entry name" value="F-box_dom"/>
</dbReference>
<evidence type="ECO:0000259" key="1">
    <source>
        <dbReference type="SMART" id="SM00256"/>
    </source>
</evidence>